<dbReference type="Proteomes" id="UP000828251">
    <property type="component" value="Unassembled WGS sequence"/>
</dbReference>
<reference evidence="1 2" key="1">
    <citation type="journal article" date="2021" name="Plant Biotechnol. J.">
        <title>Multi-omics assisted identification of the key and species-specific regulatory components of drought-tolerant mechanisms in Gossypium stocksii.</title>
        <authorList>
            <person name="Yu D."/>
            <person name="Ke L."/>
            <person name="Zhang D."/>
            <person name="Wu Y."/>
            <person name="Sun Y."/>
            <person name="Mei J."/>
            <person name="Sun J."/>
            <person name="Sun Y."/>
        </authorList>
    </citation>
    <scope>NUCLEOTIDE SEQUENCE [LARGE SCALE GENOMIC DNA]</scope>
    <source>
        <strain evidence="2">cv. E1</strain>
        <tissue evidence="1">Leaf</tissue>
    </source>
</reference>
<accession>A0A9D3UNL5</accession>
<proteinExistence type="predicted"/>
<keyword evidence="2" id="KW-1185">Reference proteome</keyword>
<dbReference type="EMBL" id="JAIQCV010000011">
    <property type="protein sequence ID" value="KAH1048535.1"/>
    <property type="molecule type" value="Genomic_DNA"/>
</dbReference>
<organism evidence="1 2">
    <name type="scientific">Gossypium stocksii</name>
    <dbReference type="NCBI Taxonomy" id="47602"/>
    <lineage>
        <taxon>Eukaryota</taxon>
        <taxon>Viridiplantae</taxon>
        <taxon>Streptophyta</taxon>
        <taxon>Embryophyta</taxon>
        <taxon>Tracheophyta</taxon>
        <taxon>Spermatophyta</taxon>
        <taxon>Magnoliopsida</taxon>
        <taxon>eudicotyledons</taxon>
        <taxon>Gunneridae</taxon>
        <taxon>Pentapetalae</taxon>
        <taxon>rosids</taxon>
        <taxon>malvids</taxon>
        <taxon>Malvales</taxon>
        <taxon>Malvaceae</taxon>
        <taxon>Malvoideae</taxon>
        <taxon>Gossypium</taxon>
    </lineage>
</organism>
<gene>
    <name evidence="1" type="ORF">J1N35_039319</name>
</gene>
<dbReference type="AlphaFoldDB" id="A0A9D3UNL5"/>
<evidence type="ECO:0000313" key="1">
    <source>
        <dbReference type="EMBL" id="KAH1048535.1"/>
    </source>
</evidence>
<comment type="caution">
    <text evidence="1">The sequence shown here is derived from an EMBL/GenBank/DDBJ whole genome shotgun (WGS) entry which is preliminary data.</text>
</comment>
<protein>
    <submittedName>
        <fullName evidence="1">Uncharacterized protein</fullName>
    </submittedName>
</protein>
<name>A0A9D3UNL5_9ROSI</name>
<evidence type="ECO:0000313" key="2">
    <source>
        <dbReference type="Proteomes" id="UP000828251"/>
    </source>
</evidence>
<sequence length="70" mass="8261">MKYEFLVHNLLYAPLSPRRPFMLTQHGMWRQDLLLAEPLFMTMKDWSWLVSPVRLLKLLALLSSCCSEGH</sequence>